<evidence type="ECO:0000256" key="6">
    <source>
        <dbReference type="SAM" id="Coils"/>
    </source>
</evidence>
<protein>
    <recommendedName>
        <fullName evidence="3">DNA recombination protein RmuC homolog</fullName>
    </recommendedName>
</protein>
<organism evidence="7 8">
    <name type="scientific">Erythrobacter westpacificensis</name>
    <dbReference type="NCBI Taxonomy" id="1055231"/>
    <lineage>
        <taxon>Bacteria</taxon>
        <taxon>Pseudomonadati</taxon>
        <taxon>Pseudomonadota</taxon>
        <taxon>Alphaproteobacteria</taxon>
        <taxon>Sphingomonadales</taxon>
        <taxon>Erythrobacteraceae</taxon>
        <taxon>Erythrobacter/Porphyrobacter group</taxon>
        <taxon>Erythrobacter</taxon>
    </lineage>
</organism>
<evidence type="ECO:0000313" key="7">
    <source>
        <dbReference type="EMBL" id="GAA5059950.1"/>
    </source>
</evidence>
<feature type="coiled-coil region" evidence="6">
    <location>
        <begin position="112"/>
        <end position="205"/>
    </location>
</feature>
<dbReference type="RefSeq" id="WP_346033617.1">
    <property type="nucleotide sequence ID" value="NZ_BAABHV010000021.1"/>
</dbReference>
<dbReference type="PANTHER" id="PTHR30563">
    <property type="entry name" value="DNA RECOMBINATION PROTEIN RMUC"/>
    <property type="match status" value="1"/>
</dbReference>
<comment type="function">
    <text evidence="1">Involved in DNA recombination.</text>
</comment>
<comment type="similarity">
    <text evidence="2">Belongs to the RmuC family.</text>
</comment>
<dbReference type="PANTHER" id="PTHR30563:SF0">
    <property type="entry name" value="DNA RECOMBINATION PROTEIN RMUC"/>
    <property type="match status" value="1"/>
</dbReference>
<evidence type="ECO:0000256" key="2">
    <source>
        <dbReference type="ARBA" id="ARBA00009840"/>
    </source>
</evidence>
<keyword evidence="4 6" id="KW-0175">Coiled coil</keyword>
<evidence type="ECO:0000256" key="3">
    <source>
        <dbReference type="ARBA" id="ARBA00021840"/>
    </source>
</evidence>
<dbReference type="InterPro" id="IPR003798">
    <property type="entry name" value="DNA_recombination_RmuC"/>
</dbReference>
<accession>A0ABP9KJ45</accession>
<evidence type="ECO:0000313" key="8">
    <source>
        <dbReference type="Proteomes" id="UP001500518"/>
    </source>
</evidence>
<dbReference type="EMBL" id="BAABHV010000021">
    <property type="protein sequence ID" value="GAA5059950.1"/>
    <property type="molecule type" value="Genomic_DNA"/>
</dbReference>
<keyword evidence="5" id="KW-0233">DNA recombination</keyword>
<dbReference type="Proteomes" id="UP001500518">
    <property type="component" value="Unassembled WGS sequence"/>
</dbReference>
<reference evidence="8" key="1">
    <citation type="journal article" date="2019" name="Int. J. Syst. Evol. Microbiol.">
        <title>The Global Catalogue of Microorganisms (GCM) 10K type strain sequencing project: providing services to taxonomists for standard genome sequencing and annotation.</title>
        <authorList>
            <consortium name="The Broad Institute Genomics Platform"/>
            <consortium name="The Broad Institute Genome Sequencing Center for Infectious Disease"/>
            <person name="Wu L."/>
            <person name="Ma J."/>
        </authorList>
    </citation>
    <scope>NUCLEOTIDE SEQUENCE [LARGE SCALE GENOMIC DNA]</scope>
    <source>
        <strain evidence="8">JCM 18014</strain>
    </source>
</reference>
<evidence type="ECO:0000256" key="5">
    <source>
        <dbReference type="ARBA" id="ARBA00023172"/>
    </source>
</evidence>
<gene>
    <name evidence="7" type="ORF">GCM10023208_27810</name>
</gene>
<feature type="coiled-coil region" evidence="6">
    <location>
        <begin position="52"/>
        <end position="86"/>
    </location>
</feature>
<evidence type="ECO:0000256" key="4">
    <source>
        <dbReference type="ARBA" id="ARBA00023054"/>
    </source>
</evidence>
<sequence>MDPVVLALIVLALVLGGLGYWLGQRPVTELCERYTANDTEWRERHAARDAEAKALDEKLRDMVRDLASESERARRADALAEELEKLRGTHAEVAGRLASLESGAEARERALEERYAEREKQFERELARLTEAEEKLQTKFDAIGKKLLDGANAQFLEGAHNRLEALNKESLAALEKKVGPVGETLERYRKRVEELEKSRAEAWHQLQGVIGEVRAGQERVLEGANRISTTLRGATKARGDWGELQFENLLESCGLLGQTDFDFQVSVPGSDGILRPDGVINIPGGRKLIVDVKNVFNTYAAANEATSEEERAELLRAHARDLRGHIDELSAKRYQDFVEGSADFVVMFVPGEHVLYSALTQDSGLLEYALKRQVVLSSPLNFMSIALTVATIWRQAGVQADAKEIAELGKELYDRLARMGTLLGKVGTDLARTNKSFNAAVASFESRLVPTGRKFQDLSVDTNAAALESLSPLEIEPRQLMHVEGESAEDQ</sequence>
<name>A0ABP9KJ45_9SPHN</name>
<proteinExistence type="inferred from homology"/>
<evidence type="ECO:0000256" key="1">
    <source>
        <dbReference type="ARBA" id="ARBA00003416"/>
    </source>
</evidence>
<keyword evidence="8" id="KW-1185">Reference proteome</keyword>
<dbReference type="Pfam" id="PF02646">
    <property type="entry name" value="RmuC"/>
    <property type="match status" value="1"/>
</dbReference>
<comment type="caution">
    <text evidence="7">The sequence shown here is derived from an EMBL/GenBank/DDBJ whole genome shotgun (WGS) entry which is preliminary data.</text>
</comment>